<keyword evidence="3" id="KW-1185">Reference proteome</keyword>
<dbReference type="InterPro" id="IPR052523">
    <property type="entry name" value="Trichothecene_AcTrans"/>
</dbReference>
<feature type="compositionally biased region" description="Low complexity" evidence="1">
    <location>
        <begin position="8"/>
        <end position="22"/>
    </location>
</feature>
<dbReference type="Proteomes" id="UP000478008">
    <property type="component" value="Unassembled WGS sequence"/>
</dbReference>
<proteinExistence type="predicted"/>
<feature type="region of interest" description="Disordered" evidence="1">
    <location>
        <begin position="1"/>
        <end position="40"/>
    </location>
</feature>
<accession>A0A7D9H3W6</accession>
<reference evidence="2 3" key="1">
    <citation type="submission" date="2019-07" db="EMBL/GenBank/DDBJ databases">
        <authorList>
            <person name="Friedrich A."/>
            <person name="Schacherer J."/>
        </authorList>
    </citation>
    <scope>NUCLEOTIDE SEQUENCE [LARGE SCALE GENOMIC DNA]</scope>
</reference>
<dbReference type="EMBL" id="CABFWN010000005">
    <property type="protein sequence ID" value="VUG19727.1"/>
    <property type="molecule type" value="Genomic_DNA"/>
</dbReference>
<organism evidence="2 3">
    <name type="scientific">Dekkera bruxellensis</name>
    <name type="common">Brettanomyces custersii</name>
    <dbReference type="NCBI Taxonomy" id="5007"/>
    <lineage>
        <taxon>Eukaryota</taxon>
        <taxon>Fungi</taxon>
        <taxon>Dikarya</taxon>
        <taxon>Ascomycota</taxon>
        <taxon>Saccharomycotina</taxon>
        <taxon>Pichiomycetes</taxon>
        <taxon>Pichiales</taxon>
        <taxon>Pichiaceae</taxon>
        <taxon>Brettanomyces</taxon>
    </lineage>
</organism>
<dbReference type="Gene3D" id="3.40.630.30">
    <property type="match status" value="2"/>
</dbReference>
<evidence type="ECO:0000256" key="1">
    <source>
        <dbReference type="SAM" id="MobiDB-lite"/>
    </source>
</evidence>
<dbReference type="InterPro" id="IPR016181">
    <property type="entry name" value="Acyl_CoA_acyltransferase"/>
</dbReference>
<dbReference type="AlphaFoldDB" id="A0A7D9H3W6"/>
<protein>
    <submittedName>
        <fullName evidence="2">DEBR0S5_10440g1_1</fullName>
    </submittedName>
</protein>
<gene>
    <name evidence="2" type="ORF">DEBR0S5_10440G</name>
</gene>
<evidence type="ECO:0000313" key="2">
    <source>
        <dbReference type="EMBL" id="VUG19727.1"/>
    </source>
</evidence>
<dbReference type="PANTHER" id="PTHR42791:SF1">
    <property type="entry name" value="N-ACETYLTRANSFERASE DOMAIN-CONTAINING PROTEIN"/>
    <property type="match status" value="1"/>
</dbReference>
<evidence type="ECO:0000313" key="3">
    <source>
        <dbReference type="Proteomes" id="UP000478008"/>
    </source>
</evidence>
<dbReference type="SUPFAM" id="SSF55729">
    <property type="entry name" value="Acyl-CoA N-acyltransferases (Nat)"/>
    <property type="match status" value="1"/>
</dbReference>
<dbReference type="PANTHER" id="PTHR42791">
    <property type="entry name" value="GNAT FAMILY ACETYLTRANSFERASE"/>
    <property type="match status" value="1"/>
</dbReference>
<name>A0A7D9H3W6_DEKBR</name>
<sequence>MSVFTRQSSESSANSSGDNESSLFGHRRDSGRSSHSYHRRRHVRAHVEVVSIKDYKKAAKTLHIAFKDDLYLKYLTDGIKDTKLKGQLDLALYEATVYSTVLSGLVVAIRDVELEKTDPDAPFLAVACFEKPRPMREPKSLVSSLWSMYKGGYLKFIWLANRETRQRVLFEQSSMLEKFRYEALGEEFSQSWYLSDIGAIPKGRGKGYARALVDYVCHKYVDKYRPHVAGDEADDEYEDDEELNELEKDHGSIRFNNSDNSQLDSEIQSYNFSFDLESEDLTDYSGYSSVSDSDASSSHSSWYYREEDDILAQYDRKKSKENKVGAPLYLESSHPRNRKIYQKLGFTYVKTVDVARVTDRHGRNKMLTMDLMVRGPKGALWTKRPVELPAEDM</sequence>